<organism evidence="2 4">
    <name type="scientific">Capnocytophaga haemolytica</name>
    <dbReference type="NCBI Taxonomy" id="45243"/>
    <lineage>
        <taxon>Bacteria</taxon>
        <taxon>Pseudomonadati</taxon>
        <taxon>Bacteroidota</taxon>
        <taxon>Flavobacteriia</taxon>
        <taxon>Flavobacteriales</taxon>
        <taxon>Flavobacteriaceae</taxon>
        <taxon>Capnocytophaga</taxon>
    </lineage>
</organism>
<dbReference type="Proteomes" id="UP000065822">
    <property type="component" value="Chromosome"/>
</dbReference>
<dbReference type="EMBL" id="LT906449">
    <property type="protein sequence ID" value="SNV07341.1"/>
    <property type="molecule type" value="Genomic_DNA"/>
</dbReference>
<evidence type="ECO:0000313" key="1">
    <source>
        <dbReference type="EMBL" id="AMD84792.1"/>
    </source>
</evidence>
<accession>A0AAX2GZ91</accession>
<dbReference type="EMBL" id="CP014227">
    <property type="protein sequence ID" value="AMD84792.1"/>
    <property type="molecule type" value="Genomic_DNA"/>
</dbReference>
<dbReference type="KEGG" id="chg:AXF12_04230"/>
<dbReference type="AlphaFoldDB" id="A0AAX2GZ91"/>
<dbReference type="RefSeq" id="WP_066428597.1">
    <property type="nucleotide sequence ID" value="NZ_CP014227.1"/>
</dbReference>
<evidence type="ECO:0000313" key="2">
    <source>
        <dbReference type="EMBL" id="SNV07341.1"/>
    </source>
</evidence>
<dbReference type="SUPFAM" id="SSF53474">
    <property type="entry name" value="alpha/beta-Hydrolases"/>
    <property type="match status" value="1"/>
</dbReference>
<keyword evidence="3" id="KW-1185">Reference proteome</keyword>
<gene>
    <name evidence="1" type="ORF">AXF12_04230</name>
    <name evidence="2" type="ORF">SAMEA44541418_00888</name>
</gene>
<reference evidence="1 3" key="1">
    <citation type="submission" date="2016-02" db="EMBL/GenBank/DDBJ databases">
        <authorList>
            <person name="Holder M.E."/>
            <person name="Ajami N.J."/>
            <person name="Petrosino J.F."/>
        </authorList>
    </citation>
    <scope>NUCLEOTIDE SEQUENCE [LARGE SCALE GENOMIC DNA]</scope>
    <source>
        <strain evidence="1 3">CCUG 32990</strain>
    </source>
</reference>
<evidence type="ECO:0000313" key="3">
    <source>
        <dbReference type="Proteomes" id="UP000065822"/>
    </source>
</evidence>
<name>A0AAX2GZ91_9FLAO</name>
<dbReference type="Gene3D" id="3.40.50.1820">
    <property type="entry name" value="alpha/beta hydrolase"/>
    <property type="match status" value="1"/>
</dbReference>
<evidence type="ECO:0000313" key="4">
    <source>
        <dbReference type="Proteomes" id="UP000215539"/>
    </source>
</evidence>
<protein>
    <submittedName>
        <fullName evidence="1">Alpha/beta hydrolase</fullName>
    </submittedName>
</protein>
<dbReference type="GO" id="GO:0016787">
    <property type="term" value="F:hydrolase activity"/>
    <property type="evidence" value="ECO:0007669"/>
    <property type="project" value="UniProtKB-KW"/>
</dbReference>
<dbReference type="InterPro" id="IPR029058">
    <property type="entry name" value="AB_hydrolase_fold"/>
</dbReference>
<proteinExistence type="predicted"/>
<reference evidence="2 4" key="2">
    <citation type="submission" date="2017-06" db="EMBL/GenBank/DDBJ databases">
        <authorList>
            <consortium name="Pathogen Informatics"/>
        </authorList>
    </citation>
    <scope>NUCLEOTIDE SEQUENCE [LARGE SCALE GENOMIC DNA]</scope>
    <source>
        <strain evidence="2 4">NCTC12947</strain>
    </source>
</reference>
<sequence length="225" mass="26590">MEKSQKNKKHIYLMPGMAASSRIFERLHLPDNYILHPLEWIEPHKRESLPDYAGRIAKEIKHNTPILLGVSFGAIIVQEIAKLIDYDRIVVISSVKSEHELPKKMLLARYTYLHRLLPVSIINHLSFWRRFAPTKALRKRIWLYQQYLGLHSKKYLRWGIDRIVKWKQKSPLPRTLHIHGDKDIVFPIKYIDAPMVVQGGTHIMVITRYRWLNEHLPKLLELTNG</sequence>
<dbReference type="Proteomes" id="UP000215539">
    <property type="component" value="Chromosome 1"/>
</dbReference>
<keyword evidence="1" id="KW-0378">Hydrolase</keyword>